<dbReference type="PANTHER" id="PTHR13664:SF0">
    <property type="entry name" value="BECLIN 1-ASSOCIATED AUTOPHAGY-RELATED KEY REGULATOR"/>
    <property type="match status" value="1"/>
</dbReference>
<dbReference type="EMBL" id="JAMKFB020000017">
    <property type="protein sequence ID" value="KAL0169773.1"/>
    <property type="molecule type" value="Genomic_DNA"/>
</dbReference>
<gene>
    <name evidence="2" type="ORF">M9458_034369</name>
</gene>
<dbReference type="PANTHER" id="PTHR13664">
    <property type="entry name" value="BECLIN 1-ASSOCIATED AUTOPHAGY-RELATED KEY REGULATOR"/>
    <property type="match status" value="1"/>
</dbReference>
<protein>
    <recommendedName>
        <fullName evidence="4">PGR</fullName>
    </recommendedName>
</protein>
<feature type="non-terminal residue" evidence="2">
    <location>
        <position position="1"/>
    </location>
</feature>
<sequence>EPRALGPGEDHPESASETGAPVRPQAPQQHLQPACVSAATAVMVEALDDAEGLFVAVERCPLCNTARRRLTCARCIQNGDFVYFDGRNPE</sequence>
<evidence type="ECO:0000313" key="2">
    <source>
        <dbReference type="EMBL" id="KAL0169773.1"/>
    </source>
</evidence>
<feature type="region of interest" description="Disordered" evidence="1">
    <location>
        <begin position="1"/>
        <end position="31"/>
    </location>
</feature>
<organism evidence="2 3">
    <name type="scientific">Cirrhinus mrigala</name>
    <name type="common">Mrigala</name>
    <dbReference type="NCBI Taxonomy" id="683832"/>
    <lineage>
        <taxon>Eukaryota</taxon>
        <taxon>Metazoa</taxon>
        <taxon>Chordata</taxon>
        <taxon>Craniata</taxon>
        <taxon>Vertebrata</taxon>
        <taxon>Euteleostomi</taxon>
        <taxon>Actinopterygii</taxon>
        <taxon>Neopterygii</taxon>
        <taxon>Teleostei</taxon>
        <taxon>Ostariophysi</taxon>
        <taxon>Cypriniformes</taxon>
        <taxon>Cyprinidae</taxon>
        <taxon>Labeoninae</taxon>
        <taxon>Labeonini</taxon>
        <taxon>Cirrhinus</taxon>
    </lineage>
</organism>
<dbReference type="AlphaFoldDB" id="A0ABD0P9N8"/>
<evidence type="ECO:0000256" key="1">
    <source>
        <dbReference type="SAM" id="MobiDB-lite"/>
    </source>
</evidence>
<evidence type="ECO:0008006" key="4">
    <source>
        <dbReference type="Google" id="ProtNLM"/>
    </source>
</evidence>
<evidence type="ECO:0000313" key="3">
    <source>
        <dbReference type="Proteomes" id="UP001529510"/>
    </source>
</evidence>
<feature type="non-terminal residue" evidence="2">
    <location>
        <position position="90"/>
    </location>
</feature>
<feature type="compositionally biased region" description="Basic and acidic residues" evidence="1">
    <location>
        <begin position="1"/>
        <end position="14"/>
    </location>
</feature>
<proteinExistence type="predicted"/>
<comment type="caution">
    <text evidence="2">The sequence shown here is derived from an EMBL/GenBank/DDBJ whole genome shotgun (WGS) entry which is preliminary data.</text>
</comment>
<accession>A0ABD0P9N8</accession>
<dbReference type="Proteomes" id="UP001529510">
    <property type="component" value="Unassembled WGS sequence"/>
</dbReference>
<reference evidence="2 3" key="1">
    <citation type="submission" date="2024-05" db="EMBL/GenBank/DDBJ databases">
        <title>Genome sequencing and assembly of Indian major carp, Cirrhinus mrigala (Hamilton, 1822).</title>
        <authorList>
            <person name="Mohindra V."/>
            <person name="Chowdhury L.M."/>
            <person name="Lal K."/>
            <person name="Jena J.K."/>
        </authorList>
    </citation>
    <scope>NUCLEOTIDE SEQUENCE [LARGE SCALE GENOMIC DNA]</scope>
    <source>
        <strain evidence="2">CM1030</strain>
        <tissue evidence="2">Blood</tissue>
    </source>
</reference>
<name>A0ABD0P9N8_CIRMR</name>
<keyword evidence="3" id="KW-1185">Reference proteome</keyword>